<evidence type="ECO:0000313" key="2">
    <source>
        <dbReference type="Proteomes" id="UP000649179"/>
    </source>
</evidence>
<dbReference type="AlphaFoldDB" id="A0A917BFZ9"/>
<keyword evidence="2" id="KW-1185">Reference proteome</keyword>
<proteinExistence type="predicted"/>
<sequence length="99" mass="11271">MEEGTRHCASDRIRWDAIAARCQALFASLGTHVEPWVLEEPEALWGAGEWGLAFEEACDNIYESDTRVFPAEVAEIESLGEALHSTRRSWRRVRELVPE</sequence>
<reference evidence="1" key="1">
    <citation type="journal article" date="2014" name="Int. J. Syst. Evol. Microbiol.">
        <title>Complete genome sequence of Corynebacterium casei LMG S-19264T (=DSM 44701T), isolated from a smear-ripened cheese.</title>
        <authorList>
            <consortium name="US DOE Joint Genome Institute (JGI-PGF)"/>
            <person name="Walter F."/>
            <person name="Albersmeier A."/>
            <person name="Kalinowski J."/>
            <person name="Ruckert C."/>
        </authorList>
    </citation>
    <scope>NUCLEOTIDE SEQUENCE</scope>
    <source>
        <strain evidence="1">CGMCC 1.16067</strain>
    </source>
</reference>
<name>A0A917BFZ9_9ACTN</name>
<dbReference type="Proteomes" id="UP000649179">
    <property type="component" value="Unassembled WGS sequence"/>
</dbReference>
<dbReference type="EMBL" id="BMKQ01000001">
    <property type="protein sequence ID" value="GGF42664.1"/>
    <property type="molecule type" value="Genomic_DNA"/>
</dbReference>
<evidence type="ECO:0000313" key="1">
    <source>
        <dbReference type="EMBL" id="GGF42664.1"/>
    </source>
</evidence>
<organism evidence="1 2">
    <name type="scientific">Marmoricola endophyticus</name>
    <dbReference type="NCBI Taxonomy" id="2040280"/>
    <lineage>
        <taxon>Bacteria</taxon>
        <taxon>Bacillati</taxon>
        <taxon>Actinomycetota</taxon>
        <taxon>Actinomycetes</taxon>
        <taxon>Propionibacteriales</taxon>
        <taxon>Nocardioidaceae</taxon>
        <taxon>Marmoricola</taxon>
    </lineage>
</organism>
<dbReference type="NCBIfam" id="NF033691">
    <property type="entry name" value="immunity_MafI"/>
    <property type="match status" value="1"/>
</dbReference>
<accession>A0A917BFZ9</accession>
<gene>
    <name evidence="1" type="ORF">GCM10011519_15690</name>
</gene>
<reference evidence="1" key="2">
    <citation type="submission" date="2020-09" db="EMBL/GenBank/DDBJ databases">
        <authorList>
            <person name="Sun Q."/>
            <person name="Zhou Y."/>
        </authorList>
    </citation>
    <scope>NUCLEOTIDE SEQUENCE</scope>
    <source>
        <strain evidence="1">CGMCC 1.16067</strain>
    </source>
</reference>
<protein>
    <submittedName>
        <fullName evidence="1">Uncharacterized protein</fullName>
    </submittedName>
</protein>
<comment type="caution">
    <text evidence="1">The sequence shown here is derived from an EMBL/GenBank/DDBJ whole genome shotgun (WGS) entry which is preliminary data.</text>
</comment>
<dbReference type="RefSeq" id="WP_188779274.1">
    <property type="nucleotide sequence ID" value="NZ_BMKQ01000001.1"/>
</dbReference>
<dbReference type="InterPro" id="IPR047880">
    <property type="entry name" value="MafI-like"/>
</dbReference>